<evidence type="ECO:0000313" key="2">
    <source>
        <dbReference type="Proteomes" id="UP000076871"/>
    </source>
</evidence>
<name>A0A165G7X9_9APHY</name>
<dbReference type="STRING" id="1314785.A0A165G7X9"/>
<dbReference type="AlphaFoldDB" id="A0A165G7X9"/>
<dbReference type="EMBL" id="KV427610">
    <property type="protein sequence ID" value="KZT09952.1"/>
    <property type="molecule type" value="Genomic_DNA"/>
</dbReference>
<dbReference type="InParanoid" id="A0A165G7X9"/>
<gene>
    <name evidence="1" type="ORF">LAESUDRAFT_645596</name>
</gene>
<dbReference type="GeneID" id="63820954"/>
<organism evidence="1 2">
    <name type="scientific">Laetiporus sulphureus 93-53</name>
    <dbReference type="NCBI Taxonomy" id="1314785"/>
    <lineage>
        <taxon>Eukaryota</taxon>
        <taxon>Fungi</taxon>
        <taxon>Dikarya</taxon>
        <taxon>Basidiomycota</taxon>
        <taxon>Agaricomycotina</taxon>
        <taxon>Agaricomycetes</taxon>
        <taxon>Polyporales</taxon>
        <taxon>Laetiporus</taxon>
    </lineage>
</organism>
<proteinExistence type="predicted"/>
<sequence length="175" mass="20069">MRGQLVLQKTYRPHTQSDRKRYVEEVKLEAPIMFYVTNPETCGISLRDAINSRFMSLKDRDDPVLVDRGPSVSIRINWPGYVPWSKQIPTRDFRSPPQPITRAKLAKGVARVVQRFIDDMQTRNMEEDAEPAWRVGAHGITLDDLDLVGLQHVSMGSWQAHLCLRPRTHGAHSLQ</sequence>
<dbReference type="Proteomes" id="UP000076871">
    <property type="component" value="Unassembled WGS sequence"/>
</dbReference>
<dbReference type="RefSeq" id="XP_040767692.1">
    <property type="nucleotide sequence ID" value="XM_040903924.1"/>
</dbReference>
<dbReference type="OrthoDB" id="3269405at2759"/>
<evidence type="ECO:0000313" key="1">
    <source>
        <dbReference type="EMBL" id="KZT09952.1"/>
    </source>
</evidence>
<keyword evidence="2" id="KW-1185">Reference proteome</keyword>
<protein>
    <submittedName>
        <fullName evidence="1">Uncharacterized protein</fullName>
    </submittedName>
</protein>
<reference evidence="1 2" key="1">
    <citation type="journal article" date="2016" name="Mol. Biol. Evol.">
        <title>Comparative Genomics of Early-Diverging Mushroom-Forming Fungi Provides Insights into the Origins of Lignocellulose Decay Capabilities.</title>
        <authorList>
            <person name="Nagy L.G."/>
            <person name="Riley R."/>
            <person name="Tritt A."/>
            <person name="Adam C."/>
            <person name="Daum C."/>
            <person name="Floudas D."/>
            <person name="Sun H."/>
            <person name="Yadav J.S."/>
            <person name="Pangilinan J."/>
            <person name="Larsson K.H."/>
            <person name="Matsuura K."/>
            <person name="Barry K."/>
            <person name="Labutti K."/>
            <person name="Kuo R."/>
            <person name="Ohm R.A."/>
            <person name="Bhattacharya S.S."/>
            <person name="Shirouzu T."/>
            <person name="Yoshinaga Y."/>
            <person name="Martin F.M."/>
            <person name="Grigoriev I.V."/>
            <person name="Hibbett D.S."/>
        </authorList>
    </citation>
    <scope>NUCLEOTIDE SEQUENCE [LARGE SCALE GENOMIC DNA]</scope>
    <source>
        <strain evidence="1 2">93-53</strain>
    </source>
</reference>
<accession>A0A165G7X9</accession>